<dbReference type="GO" id="GO:0004553">
    <property type="term" value="F:hydrolase activity, hydrolyzing O-glycosyl compounds"/>
    <property type="evidence" value="ECO:0007669"/>
    <property type="project" value="InterPro"/>
</dbReference>
<evidence type="ECO:0000256" key="1">
    <source>
        <dbReference type="SAM" id="SignalP"/>
    </source>
</evidence>
<dbReference type="AlphaFoldDB" id="A0A8H9G5X2"/>
<name>A0A8H9G5X2_9MICO</name>
<dbReference type="Proteomes" id="UP000648535">
    <property type="component" value="Unassembled WGS sequence"/>
</dbReference>
<dbReference type="Gene3D" id="2.60.120.200">
    <property type="match status" value="1"/>
</dbReference>
<evidence type="ECO:0000313" key="5">
    <source>
        <dbReference type="Proteomes" id="UP000648535"/>
    </source>
</evidence>
<feature type="domain" description="GH16" evidence="2">
    <location>
        <begin position="33"/>
        <end position="253"/>
    </location>
</feature>
<reference evidence="3" key="1">
    <citation type="journal article" date="2014" name="Int. J. Syst. Evol. Microbiol.">
        <title>Complete genome sequence of Corynebacterium casei LMG S-19264T (=DSM 44701T), isolated from a smear-ripened cheese.</title>
        <authorList>
            <consortium name="US DOE Joint Genome Institute (JGI-PGF)"/>
            <person name="Walter F."/>
            <person name="Albersmeier A."/>
            <person name="Kalinowski J."/>
            <person name="Ruckert C."/>
        </authorList>
    </citation>
    <scope>NUCLEOTIDE SEQUENCE</scope>
    <source>
        <strain evidence="3">JCM 1480</strain>
    </source>
</reference>
<accession>A0A8H9G5X2</accession>
<evidence type="ECO:0000313" key="6">
    <source>
        <dbReference type="Proteomes" id="UP000746584"/>
    </source>
</evidence>
<dbReference type="EMBL" id="JAFBCG010000001">
    <property type="protein sequence ID" value="MBM7801560.1"/>
    <property type="molecule type" value="Genomic_DNA"/>
</dbReference>
<dbReference type="SUPFAM" id="SSF49899">
    <property type="entry name" value="Concanavalin A-like lectins/glucanases"/>
    <property type="match status" value="1"/>
</dbReference>
<feature type="chain" id="PRO_5034552994" description="GH16 domain-containing protein" evidence="1">
    <location>
        <begin position="34"/>
        <end position="253"/>
    </location>
</feature>
<evidence type="ECO:0000313" key="3">
    <source>
        <dbReference type="EMBL" id="GGK89507.1"/>
    </source>
</evidence>
<dbReference type="InterPro" id="IPR000757">
    <property type="entry name" value="Beta-glucanase-like"/>
</dbReference>
<keyword evidence="6" id="KW-1185">Reference proteome</keyword>
<evidence type="ECO:0000259" key="2">
    <source>
        <dbReference type="PROSITE" id="PS51762"/>
    </source>
</evidence>
<dbReference type="CDD" id="cd00413">
    <property type="entry name" value="Glyco_hydrolase_16"/>
    <property type="match status" value="1"/>
</dbReference>
<dbReference type="Pfam" id="PF00722">
    <property type="entry name" value="Glyco_hydro_16"/>
    <property type="match status" value="1"/>
</dbReference>
<sequence>MRQQTSIRAVLAVAVLAAGLVITPIGSASVAQAAATAAPRGNVGKFKQQFVEEFRTTANWGGKFARTYADSWQPYPDGMSNMYWSGKQIRSLNGHMDVYLDGKHGAAGTFGTPTGAWGHKGGKFSVRAKATGGVGNGAAFMLWPTSNVWSDGEIDYPESNFEDSPMSHQHSMQPGNEVMATSQTTRASWRDWHVYSIEWIPGKSVRYLLDGKVISTVTWDVPTSAHRYMFQVGNWGAKGHLYIDWVSTYTYSG</sequence>
<gene>
    <name evidence="3" type="ORF">GCM10009769_04440</name>
    <name evidence="4" type="ORF">JOE58_000811</name>
</gene>
<dbReference type="Proteomes" id="UP000746584">
    <property type="component" value="Unassembled WGS sequence"/>
</dbReference>
<reference evidence="4 6" key="3">
    <citation type="submission" date="2021-01" db="EMBL/GenBank/DDBJ databases">
        <title>Sequencing the genomes of 1000 actinobacteria strains.</title>
        <authorList>
            <person name="Klenk H.-P."/>
        </authorList>
    </citation>
    <scope>NUCLEOTIDE SEQUENCE [LARGE SCALE GENOMIC DNA]</scope>
    <source>
        <strain evidence="4 6">DSM 20542</strain>
    </source>
</reference>
<dbReference type="RefSeq" id="WP_175329288.1">
    <property type="nucleotide sequence ID" value="NZ_BMOI01000001.1"/>
</dbReference>
<evidence type="ECO:0000313" key="4">
    <source>
        <dbReference type="EMBL" id="MBM7801560.1"/>
    </source>
</evidence>
<dbReference type="PROSITE" id="PS51762">
    <property type="entry name" value="GH16_2"/>
    <property type="match status" value="1"/>
</dbReference>
<reference evidence="3" key="2">
    <citation type="submission" date="2020-09" db="EMBL/GenBank/DDBJ databases">
        <authorList>
            <person name="Sun Q."/>
            <person name="Ohkuma M."/>
        </authorList>
    </citation>
    <scope>NUCLEOTIDE SEQUENCE</scope>
    <source>
        <strain evidence="3">JCM 1480</strain>
    </source>
</reference>
<protein>
    <recommendedName>
        <fullName evidence="2">GH16 domain-containing protein</fullName>
    </recommendedName>
</protein>
<organism evidence="3 5">
    <name type="scientific">Curtobacterium luteum</name>
    <dbReference type="NCBI Taxonomy" id="33881"/>
    <lineage>
        <taxon>Bacteria</taxon>
        <taxon>Bacillati</taxon>
        <taxon>Actinomycetota</taxon>
        <taxon>Actinomycetes</taxon>
        <taxon>Micrococcales</taxon>
        <taxon>Microbacteriaceae</taxon>
        <taxon>Curtobacterium</taxon>
    </lineage>
</organism>
<proteinExistence type="predicted"/>
<dbReference type="GO" id="GO:0005975">
    <property type="term" value="P:carbohydrate metabolic process"/>
    <property type="evidence" value="ECO:0007669"/>
    <property type="project" value="InterPro"/>
</dbReference>
<dbReference type="EMBL" id="BMOI01000001">
    <property type="protein sequence ID" value="GGK89507.1"/>
    <property type="molecule type" value="Genomic_DNA"/>
</dbReference>
<dbReference type="InterPro" id="IPR013320">
    <property type="entry name" value="ConA-like_dom_sf"/>
</dbReference>
<comment type="caution">
    <text evidence="3">The sequence shown here is derived from an EMBL/GenBank/DDBJ whole genome shotgun (WGS) entry which is preliminary data.</text>
</comment>
<feature type="signal peptide" evidence="1">
    <location>
        <begin position="1"/>
        <end position="33"/>
    </location>
</feature>
<keyword evidence="1" id="KW-0732">Signal</keyword>